<evidence type="ECO:0000256" key="1">
    <source>
        <dbReference type="PROSITE-ProRule" id="PRU00510"/>
    </source>
</evidence>
<evidence type="ECO:0000313" key="2">
    <source>
        <dbReference type="EMBL" id="SNT62268.1"/>
    </source>
</evidence>
<dbReference type="RefSeq" id="WP_089213291.1">
    <property type="nucleotide sequence ID" value="NZ_FZOD01000089.1"/>
</dbReference>
<organism evidence="2 3">
    <name type="scientific">Streptosporangium subroseum</name>
    <dbReference type="NCBI Taxonomy" id="106412"/>
    <lineage>
        <taxon>Bacteria</taxon>
        <taxon>Bacillati</taxon>
        <taxon>Actinomycetota</taxon>
        <taxon>Actinomycetes</taxon>
        <taxon>Streptosporangiales</taxon>
        <taxon>Streptosporangiaceae</taxon>
        <taxon>Streptosporangium</taxon>
    </lineage>
</organism>
<dbReference type="PANTHER" id="PTHR33823:SF4">
    <property type="entry name" value="GENERAL STRESS PROTEIN 16O"/>
    <property type="match status" value="1"/>
</dbReference>
<protein>
    <submittedName>
        <fullName evidence="2">Transcriptional regulator, TraR/DksA family</fullName>
    </submittedName>
</protein>
<dbReference type="Proteomes" id="UP000198282">
    <property type="component" value="Unassembled WGS sequence"/>
</dbReference>
<keyword evidence="3" id="KW-1185">Reference proteome</keyword>
<proteinExistence type="predicted"/>
<dbReference type="PANTHER" id="PTHR33823">
    <property type="entry name" value="RNA POLYMERASE-BINDING TRANSCRIPTION FACTOR DKSA-RELATED"/>
    <property type="match status" value="1"/>
</dbReference>
<dbReference type="AlphaFoldDB" id="A0A239P6L3"/>
<accession>A0A239P6L3</accession>
<feature type="zinc finger region" description="dksA C4-type" evidence="1">
    <location>
        <begin position="84"/>
        <end position="108"/>
    </location>
</feature>
<reference evidence="2 3" key="1">
    <citation type="submission" date="2017-06" db="EMBL/GenBank/DDBJ databases">
        <authorList>
            <person name="Kim H.J."/>
            <person name="Triplett B.A."/>
        </authorList>
    </citation>
    <scope>NUCLEOTIDE SEQUENCE [LARGE SCALE GENOMIC DNA]</scope>
    <source>
        <strain evidence="2 3">CGMCC 4.2132</strain>
    </source>
</reference>
<dbReference type="OrthoDB" id="1121111at2"/>
<dbReference type="EMBL" id="FZOD01000089">
    <property type="protein sequence ID" value="SNT62268.1"/>
    <property type="molecule type" value="Genomic_DNA"/>
</dbReference>
<evidence type="ECO:0000313" key="3">
    <source>
        <dbReference type="Proteomes" id="UP000198282"/>
    </source>
</evidence>
<name>A0A239P6L3_9ACTN</name>
<gene>
    <name evidence="2" type="ORF">SAMN05216276_108919</name>
</gene>
<dbReference type="Gene3D" id="1.20.120.910">
    <property type="entry name" value="DksA, coiled-coil domain"/>
    <property type="match status" value="1"/>
</dbReference>
<sequence length="110" mass="11784">MDPTHAHELIEGERERIKELLTSAAAERAADLEAAADARTSVSDSANPLAQELLDDAVAERLSARLAALDRANERLRAGTYGVSLRSGRPIPDERLEANPAAELLVDEVG</sequence>
<dbReference type="PROSITE" id="PS51128">
    <property type="entry name" value="ZF_DKSA_2"/>
    <property type="match status" value="1"/>
</dbReference>